<evidence type="ECO:0000256" key="9">
    <source>
        <dbReference type="ARBA" id="ARBA00023235"/>
    </source>
</evidence>
<comment type="pathway">
    <text evidence="11">Steroid metabolism; cholesterol degradation.</text>
</comment>
<evidence type="ECO:0000256" key="7">
    <source>
        <dbReference type="ARBA" id="ARBA00023166"/>
    </source>
</evidence>
<keyword evidence="15" id="KW-1133">Transmembrane helix</keyword>
<dbReference type="PROSITE" id="PS51257">
    <property type="entry name" value="PROKAR_LIPOPROTEIN"/>
    <property type="match status" value="1"/>
</dbReference>
<evidence type="ECO:0000256" key="6">
    <source>
        <dbReference type="ARBA" id="ARBA00023098"/>
    </source>
</evidence>
<evidence type="ECO:0000256" key="1">
    <source>
        <dbReference type="ARBA" id="ARBA00001974"/>
    </source>
</evidence>
<keyword evidence="8" id="KW-0753">Steroid metabolism</keyword>
<accession>A0AAP0SA23</accession>
<evidence type="ECO:0000256" key="11">
    <source>
        <dbReference type="ARBA" id="ARBA00049645"/>
    </source>
</evidence>
<dbReference type="SUPFAM" id="SSF53474">
    <property type="entry name" value="alpha/beta-Hydrolases"/>
    <property type="match status" value="1"/>
</dbReference>
<keyword evidence="4" id="KW-0274">FAD</keyword>
<dbReference type="InterPro" id="IPR036188">
    <property type="entry name" value="FAD/NAD-bd_sf"/>
</dbReference>
<evidence type="ECO:0000313" key="17">
    <source>
        <dbReference type="EMBL" id="KAK9290525.1"/>
    </source>
</evidence>
<dbReference type="EC" id="1.1.3.6" evidence="12"/>
<dbReference type="GO" id="GO:0004769">
    <property type="term" value="F:steroid Delta-isomerase activity"/>
    <property type="evidence" value="ECO:0007669"/>
    <property type="project" value="UniProtKB-EC"/>
</dbReference>
<keyword evidence="15" id="KW-0472">Membrane</keyword>
<dbReference type="InterPro" id="IPR029058">
    <property type="entry name" value="AB_hydrolase_fold"/>
</dbReference>
<keyword evidence="2" id="KW-0153">Cholesterol metabolism</keyword>
<evidence type="ECO:0000256" key="12">
    <source>
        <dbReference type="ARBA" id="ARBA00049723"/>
    </source>
</evidence>
<keyword evidence="7" id="KW-1207">Sterol metabolism</keyword>
<gene>
    <name evidence="17" type="ORF">L1049_008695</name>
</gene>
<evidence type="ECO:0000256" key="4">
    <source>
        <dbReference type="ARBA" id="ARBA00022827"/>
    </source>
</evidence>
<dbReference type="PANTHER" id="PTHR47470">
    <property type="entry name" value="CHOLESTEROL OXIDASE"/>
    <property type="match status" value="1"/>
</dbReference>
<keyword evidence="15" id="KW-0812">Transmembrane</keyword>
<dbReference type="GO" id="GO:0050660">
    <property type="term" value="F:flavin adenine dinucleotide binding"/>
    <property type="evidence" value="ECO:0007669"/>
    <property type="project" value="InterPro"/>
</dbReference>
<name>A0AAP0SA23_LIQFO</name>
<keyword evidence="6" id="KW-0443">Lipid metabolism</keyword>
<keyword evidence="3" id="KW-0285">Flavoprotein</keyword>
<dbReference type="GO" id="GO:0016995">
    <property type="term" value="F:cholesterol oxidase activity"/>
    <property type="evidence" value="ECO:0007669"/>
    <property type="project" value="UniProtKB-EC"/>
</dbReference>
<evidence type="ECO:0000259" key="16">
    <source>
        <dbReference type="PROSITE" id="PS51379"/>
    </source>
</evidence>
<dbReference type="PANTHER" id="PTHR47470:SF1">
    <property type="entry name" value="FAD-DEPENDENT OXIDOREDUCTASE 2 FAD BINDING DOMAIN-CONTAINING PROTEIN"/>
    <property type="match status" value="1"/>
</dbReference>
<dbReference type="PROSITE" id="PS00198">
    <property type="entry name" value="4FE4S_FER_1"/>
    <property type="match status" value="1"/>
</dbReference>
<dbReference type="Pfam" id="PF05199">
    <property type="entry name" value="GMC_oxred_C"/>
    <property type="match status" value="1"/>
</dbReference>
<organism evidence="17 18">
    <name type="scientific">Liquidambar formosana</name>
    <name type="common">Formosan gum</name>
    <dbReference type="NCBI Taxonomy" id="63359"/>
    <lineage>
        <taxon>Eukaryota</taxon>
        <taxon>Viridiplantae</taxon>
        <taxon>Streptophyta</taxon>
        <taxon>Embryophyta</taxon>
        <taxon>Tracheophyta</taxon>
        <taxon>Spermatophyta</taxon>
        <taxon>Magnoliopsida</taxon>
        <taxon>eudicotyledons</taxon>
        <taxon>Gunneridae</taxon>
        <taxon>Pentapetalae</taxon>
        <taxon>Saxifragales</taxon>
        <taxon>Altingiaceae</taxon>
        <taxon>Liquidambar</taxon>
    </lineage>
</organism>
<evidence type="ECO:0000256" key="3">
    <source>
        <dbReference type="ARBA" id="ARBA00022630"/>
    </source>
</evidence>
<dbReference type="EC" id="5.3.3.1" evidence="10"/>
<keyword evidence="18" id="KW-1185">Reference proteome</keyword>
<dbReference type="PROSITE" id="PS51379">
    <property type="entry name" value="4FE4S_FER_2"/>
    <property type="match status" value="1"/>
</dbReference>
<evidence type="ECO:0000256" key="5">
    <source>
        <dbReference type="ARBA" id="ARBA00023002"/>
    </source>
</evidence>
<dbReference type="Gene3D" id="3.40.50.1820">
    <property type="entry name" value="alpha/beta hydrolase"/>
    <property type="match status" value="1"/>
</dbReference>
<dbReference type="AlphaFoldDB" id="A0AAP0SA23"/>
<dbReference type="InterPro" id="IPR000172">
    <property type="entry name" value="GMC_OxRdtase_N"/>
</dbReference>
<evidence type="ECO:0000256" key="15">
    <source>
        <dbReference type="SAM" id="Phobius"/>
    </source>
</evidence>
<dbReference type="Proteomes" id="UP001415857">
    <property type="component" value="Unassembled WGS sequence"/>
</dbReference>
<keyword evidence="9" id="KW-0413">Isomerase</keyword>
<comment type="caution">
    <text evidence="17">The sequence shown here is derived from an EMBL/GenBank/DDBJ whole genome shotgun (WGS) entry which is preliminary data.</text>
</comment>
<dbReference type="InterPro" id="IPR017896">
    <property type="entry name" value="4Fe4S_Fe-S-bd"/>
</dbReference>
<proteinExistence type="predicted"/>
<dbReference type="Pfam" id="PF00732">
    <property type="entry name" value="GMC_oxred_N"/>
    <property type="match status" value="1"/>
</dbReference>
<dbReference type="GO" id="GO:0008203">
    <property type="term" value="P:cholesterol metabolic process"/>
    <property type="evidence" value="ECO:0007669"/>
    <property type="project" value="UniProtKB-KW"/>
</dbReference>
<feature type="domain" description="4Fe-4S ferredoxin-type" evidence="16">
    <location>
        <begin position="186"/>
        <end position="216"/>
    </location>
</feature>
<keyword evidence="5" id="KW-0560">Oxidoreductase</keyword>
<dbReference type="InterPro" id="IPR052542">
    <property type="entry name" value="Cholesterol_Oxidase"/>
</dbReference>
<protein>
    <recommendedName>
        <fullName evidence="13">Cholesterol oxidase</fullName>
        <ecNumber evidence="12">1.1.3.6</ecNumber>
        <ecNumber evidence="10">5.3.3.1</ecNumber>
    </recommendedName>
    <alternativeName>
        <fullName evidence="14">Cholesterol isomerase</fullName>
    </alternativeName>
</protein>
<evidence type="ECO:0000256" key="14">
    <source>
        <dbReference type="ARBA" id="ARBA00049778"/>
    </source>
</evidence>
<evidence type="ECO:0000256" key="13">
    <source>
        <dbReference type="ARBA" id="ARBA00049744"/>
    </source>
</evidence>
<sequence length="1179" mass="132299">MEKDGFSDGDEHGYDAIVVGSGYGGSVAACRMSMAGIKVCLIEKGRRWEAQDFPTDSFKIMSATRFENRNLGVSCGPKDPLFQVYEQDDSLAVVACGLGGGSLVNAGVMLPTPVRTRRNPKWPKEWERYWEICEASASSMLRIQSVPTKFPNARIMGELAKEDMEETFQSSMKLSVNFDLEESPSNSMKPQQMGSCLACGNCMAGCPYNAKNSTDKNYLFSAIQARCTVKTECQVRYVVRNPDDICKEERISRKRRRRWLVFFNETDYVTSDFVIISAGVFGTADILFQSQMRGLKLSERLGSGFSCNGNNVAYLAGSSAPLNAYGLDWKQLLKIPFQERPGPAISSSFTSSLGFTIQSAVLPTAYPYLLFKGINTYGWPTGNWFLHGIIDKLKHMLSLKSSQAMILNAMGYDESDGKITIDKDTNKICFSPPQDPLLQRKIEVFQKLSKKLGGILFMSRFRSTSVHLLGGCNASSDSSYGVCNPNGQVFDLKSPNSVHPGLYVCDASLIPCSVGINPCLTIATAAEHVSRHIVQDVLRYQSKKGTEFVDKTFDELPDLMTYSKLDSTQTSSVVIKETMRGYVGGMPCGAYLKMKMNSQNPKVFDELNEVIGESHPRLRGKVGGHVVFKAVEKDKLHVIDGEVDLCQVDKRTPFTQYMHYRLLLVASSGSRYILEGKKILNPYLFALYAWRESTTMHVTFKKISGSDSKEEMMKLKGELNISMMELLKSVITLEGCGRGRFICLFLQTLLRTYILQVPRGRRGDVTPWEIYQRPYPSSTLHEIKTEDGFVIGCRQWKCSQNSWRHEGEKKLNPVLLVNGHSTESFWLPTEPNDLVRSLLDEGHETWLLQPRLHPLNPSNNFTIEDIGRYDIPAAINTIRELHGSHVKVHVVAHCVGGLSIHIALLGGHISATHVVSLSCTNSSMFFKLTASSRFKMWLPLIPISMVILGKNKTLPLFETLKASSRHRLLKSIARIMPRYERCTCDECEVFSGIFGNTFWHDNISPIMHKWLNKENLPWLPMAAFPHLRRICKAGYIIDSSGKNSYLIHPERMALPTLYISGGRTLLVTPETSFLANKYMKLHQPGFRHERVVVEGFGHSDLLIGEKSNERVFPYILSHIRLAEQGRNGAVNAEGRKYSQEALAWSNDLYEEGYGRFGCWVSPLVAVGLLLLLFLFVFVL</sequence>
<feature type="transmembrane region" description="Helical" evidence="15">
    <location>
        <begin position="1159"/>
        <end position="1178"/>
    </location>
</feature>
<comment type="cofactor">
    <cofactor evidence="1">
        <name>FAD</name>
        <dbReference type="ChEBI" id="CHEBI:57692"/>
    </cofactor>
</comment>
<dbReference type="InterPro" id="IPR007867">
    <property type="entry name" value="GMC_OxRtase_C"/>
</dbReference>
<dbReference type="EMBL" id="JBBPBK010000002">
    <property type="protein sequence ID" value="KAK9290525.1"/>
    <property type="molecule type" value="Genomic_DNA"/>
</dbReference>
<dbReference type="Gene3D" id="3.50.50.60">
    <property type="entry name" value="FAD/NAD(P)-binding domain"/>
    <property type="match status" value="3"/>
</dbReference>
<dbReference type="SUPFAM" id="SSF51905">
    <property type="entry name" value="FAD/NAD(P)-binding domain"/>
    <property type="match status" value="1"/>
</dbReference>
<evidence type="ECO:0000256" key="10">
    <source>
        <dbReference type="ARBA" id="ARBA00038856"/>
    </source>
</evidence>
<dbReference type="InterPro" id="IPR017900">
    <property type="entry name" value="4Fe4S_Fe_S_CS"/>
</dbReference>
<evidence type="ECO:0000256" key="2">
    <source>
        <dbReference type="ARBA" id="ARBA00022548"/>
    </source>
</evidence>
<evidence type="ECO:0000256" key="8">
    <source>
        <dbReference type="ARBA" id="ARBA00023221"/>
    </source>
</evidence>
<evidence type="ECO:0000313" key="18">
    <source>
        <dbReference type="Proteomes" id="UP001415857"/>
    </source>
</evidence>
<reference evidence="17 18" key="1">
    <citation type="journal article" date="2024" name="Plant J.">
        <title>Genome sequences and population genomics reveal climatic adaptation and genomic divergence between two closely related sweetgum species.</title>
        <authorList>
            <person name="Xu W.Q."/>
            <person name="Ren C.Q."/>
            <person name="Zhang X.Y."/>
            <person name="Comes H.P."/>
            <person name="Liu X.H."/>
            <person name="Li Y.G."/>
            <person name="Kettle C.J."/>
            <person name="Jalonen R."/>
            <person name="Gaisberger H."/>
            <person name="Ma Y.Z."/>
            <person name="Qiu Y.X."/>
        </authorList>
    </citation>
    <scope>NUCLEOTIDE SEQUENCE [LARGE SCALE GENOMIC DNA]</scope>
    <source>
        <strain evidence="17">Hangzhou</strain>
    </source>
</reference>